<sequence>MDLTVDKLEQMFQSAEVTLDCIFRRMRWEMQQESEEDGAFPLDPLLPFEELEYFQKRLTALLTETREIRAQKQRTMASIEEKLSRTAQLARELQSKAAVTGVAALLPTPEEDVGVAPATAGPSCRPEAGLAPAQNQKQTSAQSRTRPADTGAQAKGGGAPPRARGRRASSPPRQTARGPLRVRRPPL</sequence>
<dbReference type="Pfam" id="PF16740">
    <property type="entry name" value="SKA2"/>
    <property type="match status" value="1"/>
</dbReference>
<dbReference type="OrthoDB" id="10537452at2759"/>
<gene>
    <name evidence="17" type="primary">ska2</name>
</gene>
<dbReference type="Gene3D" id="6.10.250.1380">
    <property type="match status" value="1"/>
</dbReference>
<proteinExistence type="inferred from homology"/>
<keyword evidence="10" id="KW-0206">Cytoskeleton</keyword>
<keyword evidence="11" id="KW-0131">Cell cycle</keyword>
<keyword evidence="6" id="KW-0132">Cell division</keyword>
<dbReference type="InterPro" id="IPR042091">
    <property type="entry name" value="Ska2_N"/>
</dbReference>
<accession>A0A6P3WAX8</accession>
<evidence type="ECO:0000256" key="2">
    <source>
        <dbReference type="ARBA" id="ARBA00004629"/>
    </source>
</evidence>
<feature type="compositionally biased region" description="Polar residues" evidence="14">
    <location>
        <begin position="133"/>
        <end position="145"/>
    </location>
</feature>
<keyword evidence="9" id="KW-0995">Kinetochore</keyword>
<keyword evidence="12" id="KW-0137">Centromere</keyword>
<keyword evidence="5" id="KW-0963">Cytoplasm</keyword>
<name>A0A6P3WAX8_CLUHA</name>
<evidence type="ECO:0000256" key="7">
    <source>
        <dbReference type="ARBA" id="ARBA00022701"/>
    </source>
</evidence>
<keyword evidence="7" id="KW-0493">Microtubule</keyword>
<evidence type="ECO:0000256" key="5">
    <source>
        <dbReference type="ARBA" id="ARBA00022490"/>
    </source>
</evidence>
<evidence type="ECO:0000313" key="17">
    <source>
        <dbReference type="RefSeq" id="XP_012693899.2"/>
    </source>
</evidence>
<evidence type="ECO:0000256" key="8">
    <source>
        <dbReference type="ARBA" id="ARBA00022776"/>
    </source>
</evidence>
<comment type="subcellular location">
    <subcellularLocation>
        <location evidence="2">Chromosome</location>
        <location evidence="2">Centromere</location>
        <location evidence="2">Kinetochore</location>
    </subcellularLocation>
    <subcellularLocation>
        <location evidence="1">Cytoplasm</location>
        <location evidence="1">Cytoskeleton</location>
        <location evidence="1">Spindle</location>
    </subcellularLocation>
</comment>
<evidence type="ECO:0000256" key="12">
    <source>
        <dbReference type="ARBA" id="ARBA00023328"/>
    </source>
</evidence>
<dbReference type="InterPro" id="IPR026762">
    <property type="entry name" value="Ska2"/>
</dbReference>
<evidence type="ECO:0000256" key="9">
    <source>
        <dbReference type="ARBA" id="ARBA00022838"/>
    </source>
</evidence>
<comment type="similarity">
    <text evidence="3">Belongs to the SKA2 family.</text>
</comment>
<feature type="domain" description="Ska2 N-terminal" evidence="15">
    <location>
        <begin position="4"/>
        <end position="100"/>
    </location>
</feature>
<evidence type="ECO:0000313" key="16">
    <source>
        <dbReference type="Proteomes" id="UP000515152"/>
    </source>
</evidence>
<evidence type="ECO:0000256" key="14">
    <source>
        <dbReference type="SAM" id="MobiDB-lite"/>
    </source>
</evidence>
<evidence type="ECO:0000256" key="6">
    <source>
        <dbReference type="ARBA" id="ARBA00022618"/>
    </source>
</evidence>
<organism evidence="16 17">
    <name type="scientific">Clupea harengus</name>
    <name type="common">Atlantic herring</name>
    <dbReference type="NCBI Taxonomy" id="7950"/>
    <lineage>
        <taxon>Eukaryota</taxon>
        <taxon>Metazoa</taxon>
        <taxon>Chordata</taxon>
        <taxon>Craniata</taxon>
        <taxon>Vertebrata</taxon>
        <taxon>Euteleostomi</taxon>
        <taxon>Actinopterygii</taxon>
        <taxon>Neopterygii</taxon>
        <taxon>Teleostei</taxon>
        <taxon>Clupei</taxon>
        <taxon>Clupeiformes</taxon>
        <taxon>Clupeoidei</taxon>
        <taxon>Clupeidae</taxon>
        <taxon>Clupea</taxon>
    </lineage>
</organism>
<dbReference type="GO" id="GO:0051301">
    <property type="term" value="P:cell division"/>
    <property type="evidence" value="ECO:0007669"/>
    <property type="project" value="UniProtKB-KW"/>
</dbReference>
<dbReference type="RefSeq" id="XP_012693899.2">
    <property type="nucleotide sequence ID" value="XM_012838445.3"/>
</dbReference>
<evidence type="ECO:0000256" key="13">
    <source>
        <dbReference type="ARBA" id="ARBA00029651"/>
    </source>
</evidence>
<keyword evidence="8" id="KW-0498">Mitosis</keyword>
<dbReference type="GO" id="GO:0000940">
    <property type="term" value="C:outer kinetochore"/>
    <property type="evidence" value="ECO:0007669"/>
    <property type="project" value="InterPro"/>
</dbReference>
<evidence type="ECO:0000259" key="15">
    <source>
        <dbReference type="Pfam" id="PF16740"/>
    </source>
</evidence>
<dbReference type="GO" id="GO:0007059">
    <property type="term" value="P:chromosome segregation"/>
    <property type="evidence" value="ECO:0007669"/>
    <property type="project" value="InterPro"/>
</dbReference>
<reference evidence="17" key="1">
    <citation type="submission" date="2025-08" db="UniProtKB">
        <authorList>
            <consortium name="RefSeq"/>
        </authorList>
    </citation>
    <scope>IDENTIFICATION</scope>
</reference>
<dbReference type="GO" id="GO:0000278">
    <property type="term" value="P:mitotic cell cycle"/>
    <property type="evidence" value="ECO:0007669"/>
    <property type="project" value="TreeGrafter"/>
</dbReference>
<evidence type="ECO:0000256" key="4">
    <source>
        <dbReference type="ARBA" id="ARBA00022454"/>
    </source>
</evidence>
<evidence type="ECO:0000256" key="11">
    <source>
        <dbReference type="ARBA" id="ARBA00023306"/>
    </source>
</evidence>
<evidence type="ECO:0000256" key="1">
    <source>
        <dbReference type="ARBA" id="ARBA00004186"/>
    </source>
</evidence>
<evidence type="ECO:0000256" key="10">
    <source>
        <dbReference type="ARBA" id="ARBA00023212"/>
    </source>
</evidence>
<dbReference type="GeneID" id="105909782"/>
<keyword evidence="16" id="KW-1185">Reference proteome</keyword>
<dbReference type="CTD" id="348235"/>
<keyword evidence="4" id="KW-0158">Chromosome</keyword>
<dbReference type="GO" id="GO:0008017">
    <property type="term" value="F:microtubule binding"/>
    <property type="evidence" value="ECO:0007669"/>
    <property type="project" value="InterPro"/>
</dbReference>
<evidence type="ECO:0000256" key="3">
    <source>
        <dbReference type="ARBA" id="ARBA00010684"/>
    </source>
</evidence>
<dbReference type="Proteomes" id="UP000515152">
    <property type="component" value="Chromosome 8"/>
</dbReference>
<protein>
    <recommendedName>
        <fullName evidence="13">Protein FAM33A</fullName>
    </recommendedName>
</protein>
<dbReference type="AlphaFoldDB" id="A0A6P3WAX8"/>
<dbReference type="PANTHER" id="PTHR32017:SF3">
    <property type="entry name" value="SPINDLE AND KINETOCHORE-ASSOCIATED PROTEIN 2"/>
    <property type="match status" value="1"/>
</dbReference>
<dbReference type="PANTHER" id="PTHR32017">
    <property type="entry name" value="SPINDLE AND KINETOCHORE-ASSOCIATED PROTEIN 2"/>
    <property type="match status" value="1"/>
</dbReference>
<dbReference type="KEGG" id="char:105909782"/>
<feature type="region of interest" description="Disordered" evidence="14">
    <location>
        <begin position="112"/>
        <end position="187"/>
    </location>
</feature>
<dbReference type="GO" id="GO:0005876">
    <property type="term" value="C:spindle microtubule"/>
    <property type="evidence" value="ECO:0007669"/>
    <property type="project" value="InterPro"/>
</dbReference>